<protein>
    <submittedName>
        <fullName evidence="1">(California timema) hypothetical protein</fullName>
    </submittedName>
</protein>
<evidence type="ECO:0000313" key="1">
    <source>
        <dbReference type="EMBL" id="CAD7579074.1"/>
    </source>
</evidence>
<name>A0A7R9JGV8_TIMCA</name>
<accession>A0A7R9JGV8</accession>
<gene>
    <name evidence="1" type="ORF">TCMB3V08_LOCUS11609</name>
</gene>
<organism evidence="1">
    <name type="scientific">Timema californicum</name>
    <name type="common">California timema</name>
    <name type="synonym">Walking stick</name>
    <dbReference type="NCBI Taxonomy" id="61474"/>
    <lineage>
        <taxon>Eukaryota</taxon>
        <taxon>Metazoa</taxon>
        <taxon>Ecdysozoa</taxon>
        <taxon>Arthropoda</taxon>
        <taxon>Hexapoda</taxon>
        <taxon>Insecta</taxon>
        <taxon>Pterygota</taxon>
        <taxon>Neoptera</taxon>
        <taxon>Polyneoptera</taxon>
        <taxon>Phasmatodea</taxon>
        <taxon>Timematodea</taxon>
        <taxon>Timematoidea</taxon>
        <taxon>Timematidae</taxon>
        <taxon>Timema</taxon>
    </lineage>
</organism>
<sequence length="144" mass="16335">MKSLWDGFLSIKEQVKDESDPSDYKEKIVKAEMKHYHYSPEVTDSKPDNFTLDIKSQGEWKTIWEKPPPVQTIEIRTSISPSSAVELNTTSTLTNYATETNIKQFPVKHSIDGVSRVCEACITTLHNYSDRSTLDHVIANASIM</sequence>
<dbReference type="EMBL" id="OE189803">
    <property type="protein sequence ID" value="CAD7579074.1"/>
    <property type="molecule type" value="Genomic_DNA"/>
</dbReference>
<reference evidence="1" key="1">
    <citation type="submission" date="2020-11" db="EMBL/GenBank/DDBJ databases">
        <authorList>
            <person name="Tran Van P."/>
        </authorList>
    </citation>
    <scope>NUCLEOTIDE SEQUENCE</scope>
</reference>
<proteinExistence type="predicted"/>
<dbReference type="AlphaFoldDB" id="A0A7R9JGV8"/>